<sequence>MGNLLSLMAISRSKYWHTPNGLLLTNLAIVDFLLGLICLPLVIAVAYAGQNVPTVLCQIQAFSLGVLNCTSINTAVIISIDRYVAVAQPYYHAASVGRSKVIKAIVTAWSLSAIMSSIPIIAQGKYGLGIYDNRNQICWFFMRDYAKNHIINSIFITAMLLAIAIVLFCYAIMFGIAYQKSTATPLYHFGSSYRNIKKTIFTTTLIVGTKIICWLPLSVVSVLDACTTVPLTSLVGIMVYFFAFANSALNPMIYIATSSTLRLKVLQLIHRNRRVNNLVTVSSTFTRNT</sequence>
<keyword evidence="8 9" id="KW-0807">Transducer</keyword>
<dbReference type="SUPFAM" id="SSF81321">
    <property type="entry name" value="Family A G protein-coupled receptor-like"/>
    <property type="match status" value="1"/>
</dbReference>
<evidence type="ECO:0000256" key="5">
    <source>
        <dbReference type="ARBA" id="ARBA00023040"/>
    </source>
</evidence>
<dbReference type="Proteomes" id="UP000009022">
    <property type="component" value="Unassembled WGS sequence"/>
</dbReference>
<feature type="transmembrane region" description="Helical" evidence="10">
    <location>
        <begin position="101"/>
        <end position="122"/>
    </location>
</feature>
<evidence type="ECO:0000256" key="4">
    <source>
        <dbReference type="ARBA" id="ARBA00022989"/>
    </source>
</evidence>
<evidence type="ECO:0000313" key="12">
    <source>
        <dbReference type="EMBL" id="EDV28592.1"/>
    </source>
</evidence>
<dbReference type="RefSeq" id="XP_002107794.1">
    <property type="nucleotide sequence ID" value="XM_002107758.1"/>
</dbReference>
<dbReference type="Pfam" id="PF00001">
    <property type="entry name" value="7tm_1"/>
    <property type="match status" value="1"/>
</dbReference>
<dbReference type="HOGENOM" id="CLU_009579_3_3_1"/>
<dbReference type="CTD" id="6749816"/>
<dbReference type="CDD" id="cd00637">
    <property type="entry name" value="7tm_classA_rhodopsin-like"/>
    <property type="match status" value="1"/>
</dbReference>
<comment type="subcellular location">
    <subcellularLocation>
        <location evidence="1">Cell membrane</location>
        <topology evidence="1">Multi-pass membrane protein</topology>
    </subcellularLocation>
</comment>
<dbReference type="InterPro" id="IPR017452">
    <property type="entry name" value="GPCR_Rhodpsn_7TM"/>
</dbReference>
<dbReference type="InterPro" id="IPR050569">
    <property type="entry name" value="TAAR"/>
</dbReference>
<feature type="transmembrane region" description="Helical" evidence="10">
    <location>
        <begin position="237"/>
        <end position="256"/>
    </location>
</feature>
<evidence type="ECO:0000256" key="2">
    <source>
        <dbReference type="ARBA" id="ARBA00022475"/>
    </source>
</evidence>
<dbReference type="GO" id="GO:0005886">
    <property type="term" value="C:plasma membrane"/>
    <property type="evidence" value="ECO:0000318"/>
    <property type="project" value="GO_Central"/>
</dbReference>
<dbReference type="InParanoid" id="B3RKG2"/>
<keyword evidence="7 9" id="KW-0675">Receptor</keyword>
<evidence type="ECO:0000256" key="3">
    <source>
        <dbReference type="ARBA" id="ARBA00022692"/>
    </source>
</evidence>
<dbReference type="PhylomeDB" id="B3RKG2"/>
<dbReference type="Gene3D" id="1.20.1070.10">
    <property type="entry name" value="Rhodopsin 7-helix transmembrane proteins"/>
    <property type="match status" value="1"/>
</dbReference>
<dbReference type="GO" id="GO:0004930">
    <property type="term" value="F:G protein-coupled receptor activity"/>
    <property type="evidence" value="ECO:0000318"/>
    <property type="project" value="GO_Central"/>
</dbReference>
<dbReference type="GO" id="GO:0007186">
    <property type="term" value="P:G protein-coupled receptor signaling pathway"/>
    <property type="evidence" value="ECO:0000318"/>
    <property type="project" value="GO_Central"/>
</dbReference>
<evidence type="ECO:0000256" key="1">
    <source>
        <dbReference type="ARBA" id="ARBA00004651"/>
    </source>
</evidence>
<name>B3RKG2_TRIAD</name>
<dbReference type="eggNOG" id="KOG3656">
    <property type="taxonomic scope" value="Eukaryota"/>
</dbReference>
<proteinExistence type="inferred from homology"/>
<dbReference type="PANTHER" id="PTHR24249">
    <property type="entry name" value="HISTAMINE RECEPTOR-RELATED G-PROTEIN COUPLED RECEPTOR"/>
    <property type="match status" value="1"/>
</dbReference>
<dbReference type="STRING" id="10228.B3RKG2"/>
<dbReference type="PROSITE" id="PS50262">
    <property type="entry name" value="G_PROTEIN_RECEP_F1_2"/>
    <property type="match status" value="1"/>
</dbReference>
<feature type="transmembrane region" description="Helical" evidence="10">
    <location>
        <begin position="21"/>
        <end position="47"/>
    </location>
</feature>
<reference evidence="12 13" key="1">
    <citation type="journal article" date="2008" name="Nature">
        <title>The Trichoplax genome and the nature of placozoans.</title>
        <authorList>
            <person name="Srivastava M."/>
            <person name="Begovic E."/>
            <person name="Chapman J."/>
            <person name="Putnam N.H."/>
            <person name="Hellsten U."/>
            <person name="Kawashima T."/>
            <person name="Kuo A."/>
            <person name="Mitros T."/>
            <person name="Salamov A."/>
            <person name="Carpenter M.L."/>
            <person name="Signorovitch A.Y."/>
            <person name="Moreno M.A."/>
            <person name="Kamm K."/>
            <person name="Grimwood J."/>
            <person name="Schmutz J."/>
            <person name="Shapiro H."/>
            <person name="Grigoriev I.V."/>
            <person name="Buss L.W."/>
            <person name="Schierwater B."/>
            <person name="Dellaporta S.L."/>
            <person name="Rokhsar D.S."/>
        </authorList>
    </citation>
    <scope>NUCLEOTIDE SEQUENCE [LARGE SCALE GENOMIC DNA]</scope>
    <source>
        <strain evidence="12 13">Grell-BS-1999</strain>
    </source>
</reference>
<evidence type="ECO:0000256" key="6">
    <source>
        <dbReference type="ARBA" id="ARBA00023136"/>
    </source>
</evidence>
<protein>
    <recommendedName>
        <fullName evidence="11">G-protein coupled receptors family 1 profile domain-containing protein</fullName>
    </recommendedName>
</protein>
<evidence type="ECO:0000313" key="13">
    <source>
        <dbReference type="Proteomes" id="UP000009022"/>
    </source>
</evidence>
<feature type="transmembrane region" description="Helical" evidence="10">
    <location>
        <begin position="199"/>
        <end position="217"/>
    </location>
</feature>
<gene>
    <name evidence="12" type="ORF">TRIADDRAFT_51669</name>
</gene>
<dbReference type="PROSITE" id="PS00237">
    <property type="entry name" value="G_PROTEIN_RECEP_F1_1"/>
    <property type="match status" value="1"/>
</dbReference>
<keyword evidence="4 10" id="KW-1133">Transmembrane helix</keyword>
<keyword evidence="2" id="KW-1003">Cell membrane</keyword>
<dbReference type="OrthoDB" id="10042731at2759"/>
<dbReference type="FunCoup" id="B3RKG2">
    <property type="interactions" value="313"/>
</dbReference>
<dbReference type="KEGG" id="tad:TRIADDRAFT_51669"/>
<accession>B3RKG2</accession>
<dbReference type="AlphaFoldDB" id="B3RKG2"/>
<dbReference type="PRINTS" id="PR00237">
    <property type="entry name" value="GPCRRHODOPSN"/>
</dbReference>
<dbReference type="InterPro" id="IPR000276">
    <property type="entry name" value="GPCR_Rhodpsn"/>
</dbReference>
<evidence type="ECO:0000256" key="8">
    <source>
        <dbReference type="ARBA" id="ARBA00023224"/>
    </source>
</evidence>
<dbReference type="GeneID" id="6749816"/>
<comment type="similarity">
    <text evidence="9">Belongs to the G-protein coupled receptor 1 family.</text>
</comment>
<organism evidence="12 13">
    <name type="scientific">Trichoplax adhaerens</name>
    <name type="common">Trichoplax reptans</name>
    <dbReference type="NCBI Taxonomy" id="10228"/>
    <lineage>
        <taxon>Eukaryota</taxon>
        <taxon>Metazoa</taxon>
        <taxon>Placozoa</taxon>
        <taxon>Uniplacotomia</taxon>
        <taxon>Trichoplacea</taxon>
        <taxon>Trichoplacidae</taxon>
        <taxon>Trichoplax</taxon>
    </lineage>
</organism>
<feature type="transmembrane region" description="Helical" evidence="10">
    <location>
        <begin position="59"/>
        <end position="80"/>
    </location>
</feature>
<evidence type="ECO:0000259" key="11">
    <source>
        <dbReference type="PROSITE" id="PS50262"/>
    </source>
</evidence>
<evidence type="ECO:0000256" key="7">
    <source>
        <dbReference type="ARBA" id="ARBA00023170"/>
    </source>
</evidence>
<feature type="transmembrane region" description="Helical" evidence="10">
    <location>
        <begin position="150"/>
        <end position="178"/>
    </location>
</feature>
<evidence type="ECO:0000256" key="10">
    <source>
        <dbReference type="SAM" id="Phobius"/>
    </source>
</evidence>
<keyword evidence="3 9" id="KW-0812">Transmembrane</keyword>
<dbReference type="PANTHER" id="PTHR24249:SF412">
    <property type="entry name" value="G-PROTEIN COUPLED RECEPTORS FAMILY 1 PROFILE DOMAIN-CONTAINING PROTEIN"/>
    <property type="match status" value="1"/>
</dbReference>
<keyword evidence="13" id="KW-1185">Reference proteome</keyword>
<feature type="domain" description="G-protein coupled receptors family 1 profile" evidence="11">
    <location>
        <begin position="2"/>
        <end position="254"/>
    </location>
</feature>
<keyword evidence="6 10" id="KW-0472">Membrane</keyword>
<keyword evidence="5 9" id="KW-0297">G-protein coupled receptor</keyword>
<dbReference type="EMBL" id="DS985241">
    <property type="protein sequence ID" value="EDV28592.1"/>
    <property type="molecule type" value="Genomic_DNA"/>
</dbReference>
<evidence type="ECO:0000256" key="9">
    <source>
        <dbReference type="RuleBase" id="RU000688"/>
    </source>
</evidence>